<dbReference type="PANTHER" id="PTHR30404:SF0">
    <property type="entry name" value="N-ACETYLMURAMOYL-L-ALANINE AMIDASE AMIC"/>
    <property type="match status" value="1"/>
</dbReference>
<keyword evidence="1 4" id="KW-0378">Hydrolase</keyword>
<evidence type="ECO:0000259" key="3">
    <source>
        <dbReference type="SMART" id="SM00646"/>
    </source>
</evidence>
<sequence length="247" mass="27441">MKIIILKRKTLVTAAFVAILFLFSIFCTILNFIKSVNNDSCSKVIVVDPGHGGIDGGTSLSGVIEKDANLYIAKKVKSYLQQNGFEVKMTRDKDTSLDELSKRGSTRQLRDLNARVNIINSCNAKLFLSIHVNCHLKNPSANSAIVFFSNKYPESKSLANNVQEELNTITIDGNKRSAHEPQLANYFILNNANIPGVIVETAFISNDYDRSLLKTDEFKDELAKAIAMGVENYYSENLSNTHQSVLD</sequence>
<dbReference type="AlphaFoldDB" id="A0A0L6JW10"/>
<dbReference type="STRING" id="398512.Bccel_5300"/>
<evidence type="ECO:0000313" key="4">
    <source>
        <dbReference type="EMBL" id="KNY30023.1"/>
    </source>
</evidence>
<feature type="transmembrane region" description="Helical" evidence="2">
    <location>
        <begin position="12"/>
        <end position="33"/>
    </location>
</feature>
<proteinExistence type="predicted"/>
<dbReference type="InterPro" id="IPR050695">
    <property type="entry name" value="N-acetylmuramoyl_amidase_3"/>
</dbReference>
<keyword evidence="2" id="KW-0812">Transmembrane</keyword>
<comment type="caution">
    <text evidence="4">The sequence shown here is derived from an EMBL/GenBank/DDBJ whole genome shotgun (WGS) entry which is preliminary data.</text>
</comment>
<dbReference type="InterPro" id="IPR002508">
    <property type="entry name" value="MurNAc-LAA_cat"/>
</dbReference>
<accession>A0A0L6JW10</accession>
<protein>
    <submittedName>
        <fullName evidence="4">Cell wall hydrolase/autolysin</fullName>
    </submittedName>
</protein>
<keyword evidence="2" id="KW-1133">Transmembrane helix</keyword>
<dbReference type="Gene3D" id="3.40.630.40">
    <property type="entry name" value="Zn-dependent exopeptidases"/>
    <property type="match status" value="1"/>
</dbReference>
<dbReference type="GO" id="GO:0008745">
    <property type="term" value="F:N-acetylmuramoyl-L-alanine amidase activity"/>
    <property type="evidence" value="ECO:0007669"/>
    <property type="project" value="InterPro"/>
</dbReference>
<dbReference type="Pfam" id="PF01520">
    <property type="entry name" value="Amidase_3"/>
    <property type="match status" value="1"/>
</dbReference>
<name>A0A0L6JW10_9FIRM</name>
<evidence type="ECO:0000313" key="5">
    <source>
        <dbReference type="Proteomes" id="UP000036923"/>
    </source>
</evidence>
<keyword evidence="5" id="KW-1185">Reference proteome</keyword>
<dbReference type="CDD" id="cd02696">
    <property type="entry name" value="MurNAc-LAA"/>
    <property type="match status" value="1"/>
</dbReference>
<dbReference type="RefSeq" id="WP_050753864.1">
    <property type="nucleotide sequence ID" value="NZ_JQKC01000041.1"/>
</dbReference>
<dbReference type="GO" id="GO:0009253">
    <property type="term" value="P:peptidoglycan catabolic process"/>
    <property type="evidence" value="ECO:0007669"/>
    <property type="project" value="InterPro"/>
</dbReference>
<dbReference type="SMART" id="SM00646">
    <property type="entry name" value="Ami_3"/>
    <property type="match status" value="1"/>
</dbReference>
<keyword evidence="2" id="KW-0472">Membrane</keyword>
<dbReference type="OrthoDB" id="9806267at2"/>
<dbReference type="Proteomes" id="UP000036923">
    <property type="component" value="Unassembled WGS sequence"/>
</dbReference>
<reference evidence="5" key="1">
    <citation type="submission" date="2015-07" db="EMBL/GenBank/DDBJ databases">
        <title>Near-Complete Genome Sequence of the Cellulolytic Bacterium Bacteroides (Pseudobacteroides) cellulosolvens ATCC 35603.</title>
        <authorList>
            <person name="Dassa B."/>
            <person name="Utturkar S.M."/>
            <person name="Klingeman D.M."/>
            <person name="Hurt R.A."/>
            <person name="Keller M."/>
            <person name="Xu J."/>
            <person name="Reddy Y.H.K."/>
            <person name="Borovok I."/>
            <person name="Grinberg I.R."/>
            <person name="Lamed R."/>
            <person name="Zhivin O."/>
            <person name="Bayer E.A."/>
            <person name="Brown S.D."/>
        </authorList>
    </citation>
    <scope>NUCLEOTIDE SEQUENCE [LARGE SCALE GENOMIC DNA]</scope>
    <source>
        <strain evidence="5">DSM 2933</strain>
    </source>
</reference>
<dbReference type="PANTHER" id="PTHR30404">
    <property type="entry name" value="N-ACETYLMURAMOYL-L-ALANINE AMIDASE"/>
    <property type="match status" value="1"/>
</dbReference>
<evidence type="ECO:0000256" key="1">
    <source>
        <dbReference type="ARBA" id="ARBA00022801"/>
    </source>
</evidence>
<gene>
    <name evidence="4" type="ORF">Bccel_5300</name>
</gene>
<dbReference type="SUPFAM" id="SSF53187">
    <property type="entry name" value="Zn-dependent exopeptidases"/>
    <property type="match status" value="1"/>
</dbReference>
<dbReference type="eggNOG" id="COG0860">
    <property type="taxonomic scope" value="Bacteria"/>
</dbReference>
<organism evidence="4 5">
    <name type="scientific">Pseudobacteroides cellulosolvens ATCC 35603 = DSM 2933</name>
    <dbReference type="NCBI Taxonomy" id="398512"/>
    <lineage>
        <taxon>Bacteria</taxon>
        <taxon>Bacillati</taxon>
        <taxon>Bacillota</taxon>
        <taxon>Clostridia</taxon>
        <taxon>Eubacteriales</taxon>
        <taxon>Oscillospiraceae</taxon>
        <taxon>Pseudobacteroides</taxon>
    </lineage>
</organism>
<feature type="domain" description="MurNAc-LAA" evidence="3">
    <location>
        <begin position="116"/>
        <end position="231"/>
    </location>
</feature>
<evidence type="ECO:0000256" key="2">
    <source>
        <dbReference type="SAM" id="Phobius"/>
    </source>
</evidence>
<dbReference type="GO" id="GO:0030288">
    <property type="term" value="C:outer membrane-bounded periplasmic space"/>
    <property type="evidence" value="ECO:0007669"/>
    <property type="project" value="TreeGrafter"/>
</dbReference>
<dbReference type="EMBL" id="LGTC01000001">
    <property type="protein sequence ID" value="KNY30023.1"/>
    <property type="molecule type" value="Genomic_DNA"/>
</dbReference>